<proteinExistence type="predicted"/>
<dbReference type="Proteomes" id="UP000693981">
    <property type="component" value="Unassembled WGS sequence"/>
</dbReference>
<protein>
    <submittedName>
        <fullName evidence="2">Uncharacterized protein</fullName>
    </submittedName>
</protein>
<gene>
    <name evidence="2" type="ORF">PHYBOEH_001842</name>
</gene>
<accession>A0A8T1V6W8</accession>
<dbReference type="PANTHER" id="PTHR46586">
    <property type="entry name" value="ANKYRIN REPEAT-CONTAINING PROTEIN"/>
    <property type="match status" value="1"/>
</dbReference>
<evidence type="ECO:0000313" key="3">
    <source>
        <dbReference type="Proteomes" id="UP000693981"/>
    </source>
</evidence>
<dbReference type="AlphaFoldDB" id="A0A8T1V6W8"/>
<dbReference type="OrthoDB" id="95220at2759"/>
<feature type="region of interest" description="Disordered" evidence="1">
    <location>
        <begin position="1"/>
        <end position="53"/>
    </location>
</feature>
<organism evidence="2 3">
    <name type="scientific">Phytophthora boehmeriae</name>
    <dbReference type="NCBI Taxonomy" id="109152"/>
    <lineage>
        <taxon>Eukaryota</taxon>
        <taxon>Sar</taxon>
        <taxon>Stramenopiles</taxon>
        <taxon>Oomycota</taxon>
        <taxon>Peronosporomycetes</taxon>
        <taxon>Peronosporales</taxon>
        <taxon>Peronosporaceae</taxon>
        <taxon>Phytophthora</taxon>
    </lineage>
</organism>
<evidence type="ECO:0000256" key="1">
    <source>
        <dbReference type="SAM" id="MobiDB-lite"/>
    </source>
</evidence>
<sequence>MTKFSMANFSSGSKRPREIPEFLLPHEMKRVHTRSEREEEETKAVRGPPDPKYKKLQDTFFPLEILALPHILEQINTLSMTAEEAMIEAAGTGRLQELQRLAVAYPFNVPGALVLAAASDFYEATELLLRLLFKLERSIRYSEGVMAHLQRAAVAAAEKGNKTVVQLLLSTAARLQYGENSSSDYESDSSDDYYPLRAAWEVMDEAATHGHLEVVKVAAAYARATYHYPVFELSSAVEYAISGGYADVVDFLLRQDYRWNVEGSFTFAVTCGEWTIAEMIYENYQHYSERKTMFIIGSALDGECTGKYPHGSNLLVDAATFRGGTDAVKYLYEHGHYDTDSINAAFMHTSGYCYGDASTLDFLLSTPHISQKSFDDAFEIAAFSRRIDRLKFLNDKDRCQPAALGYPWAPS</sequence>
<evidence type="ECO:0000313" key="2">
    <source>
        <dbReference type="EMBL" id="KAG7376083.1"/>
    </source>
</evidence>
<feature type="compositionally biased region" description="Basic and acidic residues" evidence="1">
    <location>
        <begin position="15"/>
        <end position="53"/>
    </location>
</feature>
<feature type="compositionally biased region" description="Polar residues" evidence="1">
    <location>
        <begin position="1"/>
        <end position="13"/>
    </location>
</feature>
<comment type="caution">
    <text evidence="2">The sequence shown here is derived from an EMBL/GenBank/DDBJ whole genome shotgun (WGS) entry which is preliminary data.</text>
</comment>
<keyword evidence="3" id="KW-1185">Reference proteome</keyword>
<dbReference type="InterPro" id="IPR052050">
    <property type="entry name" value="SecEffector_AnkRepeat"/>
</dbReference>
<name>A0A8T1V6W8_9STRA</name>
<reference evidence="2" key="1">
    <citation type="submission" date="2021-02" db="EMBL/GenBank/DDBJ databases">
        <authorList>
            <person name="Palmer J.M."/>
        </authorList>
    </citation>
    <scope>NUCLEOTIDE SEQUENCE</scope>
    <source>
        <strain evidence="2">SCRP23</strain>
    </source>
</reference>
<dbReference type="EMBL" id="JAGDFL010001412">
    <property type="protein sequence ID" value="KAG7376083.1"/>
    <property type="molecule type" value="Genomic_DNA"/>
</dbReference>
<dbReference type="PANTHER" id="PTHR46586:SF3">
    <property type="entry name" value="ANKYRIN REPEAT-CONTAINING PROTEIN"/>
    <property type="match status" value="1"/>
</dbReference>